<proteinExistence type="predicted"/>
<dbReference type="AlphaFoldDB" id="A0A5E4V5K7"/>
<dbReference type="InterPro" id="IPR054440">
    <property type="entry name" value="Gp32-like"/>
</dbReference>
<gene>
    <name evidence="1" type="ORF">PTE31013_02468</name>
</gene>
<dbReference type="EMBL" id="CABPRU010000005">
    <property type="protein sequence ID" value="VVE07528.1"/>
    <property type="molecule type" value="Genomic_DNA"/>
</dbReference>
<dbReference type="OrthoDB" id="9021207at2"/>
<accession>A0A5E4V5K7</accession>
<reference evidence="1 2" key="1">
    <citation type="submission" date="2019-08" db="EMBL/GenBank/DDBJ databases">
        <authorList>
            <person name="Peeters C."/>
        </authorList>
    </citation>
    <scope>NUCLEOTIDE SEQUENCE [LARGE SCALE GENOMIC DNA]</scope>
    <source>
        <strain evidence="1 2">LMG 31013</strain>
    </source>
</reference>
<protein>
    <submittedName>
        <fullName evidence="1">Uncharacterized protein</fullName>
    </submittedName>
</protein>
<sequence>MPSITSANAKFALSVKNFLPVPQTLKGYATDTAFTGDDVTTKEVQKGVDGIISAGWLPQLHVQTIELQADSPSLLLFEQWWQAENSQQESYWASGSILVPSIGRLYTLSNGVLSRIKSLAGAQKVLQPFAYQITWGDVIVAPV</sequence>
<dbReference type="Pfam" id="PF22764">
    <property type="entry name" value="E217_Gp32"/>
    <property type="match status" value="1"/>
</dbReference>
<organism evidence="1 2">
    <name type="scientific">Pandoraea terrigena</name>
    <dbReference type="NCBI Taxonomy" id="2508292"/>
    <lineage>
        <taxon>Bacteria</taxon>
        <taxon>Pseudomonadati</taxon>
        <taxon>Pseudomonadota</taxon>
        <taxon>Betaproteobacteria</taxon>
        <taxon>Burkholderiales</taxon>
        <taxon>Burkholderiaceae</taxon>
        <taxon>Pandoraea</taxon>
    </lineage>
</organism>
<name>A0A5E4V5K7_9BURK</name>
<dbReference type="RefSeq" id="WP_150613095.1">
    <property type="nucleotide sequence ID" value="NZ_CABPRU010000005.1"/>
</dbReference>
<evidence type="ECO:0000313" key="1">
    <source>
        <dbReference type="EMBL" id="VVE07528.1"/>
    </source>
</evidence>
<evidence type="ECO:0000313" key="2">
    <source>
        <dbReference type="Proteomes" id="UP000334380"/>
    </source>
</evidence>
<dbReference type="Proteomes" id="UP000334380">
    <property type="component" value="Unassembled WGS sequence"/>
</dbReference>
<keyword evidence="2" id="KW-1185">Reference proteome</keyword>